<dbReference type="EMBL" id="CP002000">
    <property type="protein sequence ID" value="ADJ47593.1"/>
    <property type="molecule type" value="Genomic_DNA"/>
</dbReference>
<proteinExistence type="predicted"/>
<feature type="domain" description="VWFA" evidence="1">
    <location>
        <begin position="46"/>
        <end position="224"/>
    </location>
</feature>
<dbReference type="RefSeq" id="WP_013227646.1">
    <property type="nucleotide sequence ID" value="NC_014318.1"/>
</dbReference>
<protein>
    <recommendedName>
        <fullName evidence="1">VWFA domain-containing protein</fullName>
    </recommendedName>
</protein>
<reference evidence="2 3" key="1">
    <citation type="journal article" date="2010" name="Cell Res.">
        <title>Complete genome sequence of the rifamycin SV-producing Amycolatopsis mediterranei U32 revealed its genetic characteristics in phylogeny and metabolism.</title>
        <authorList>
            <person name="Zhao W."/>
            <person name="Zhong Y."/>
            <person name="Yuan H."/>
            <person name="Wang J."/>
            <person name="Zheng H."/>
            <person name="Wang Y."/>
            <person name="Cen X."/>
            <person name="Xu F."/>
            <person name="Bai J."/>
            <person name="Han X."/>
            <person name="Lu G."/>
            <person name="Zhu Y."/>
            <person name="Shao Z."/>
            <person name="Yan H."/>
            <person name="Li C."/>
            <person name="Peng N."/>
            <person name="Zhang Z."/>
            <person name="Zhang Y."/>
            <person name="Lin W."/>
            <person name="Fan Y."/>
            <person name="Qin Z."/>
            <person name="Hu Y."/>
            <person name="Zhu B."/>
            <person name="Wang S."/>
            <person name="Ding X."/>
            <person name="Zhao G.P."/>
        </authorList>
    </citation>
    <scope>NUCLEOTIDE SEQUENCE [LARGE SCALE GENOMIC DNA]</scope>
    <source>
        <strain evidence="3">U-32</strain>
    </source>
</reference>
<dbReference type="AlphaFoldDB" id="A0A0H3DC03"/>
<dbReference type="Gene3D" id="1.20.120.1690">
    <property type="match status" value="1"/>
</dbReference>
<dbReference type="Pfam" id="PF13768">
    <property type="entry name" value="VWA_3"/>
    <property type="match status" value="1"/>
</dbReference>
<dbReference type="Proteomes" id="UP000000328">
    <property type="component" value="Chromosome"/>
</dbReference>
<dbReference type="SUPFAM" id="SSF53300">
    <property type="entry name" value="vWA-like"/>
    <property type="match status" value="1"/>
</dbReference>
<dbReference type="KEGG" id="amd:AMED_5848"/>
<dbReference type="HOGENOM" id="CLU_564765_0_0_11"/>
<dbReference type="InterPro" id="IPR036465">
    <property type="entry name" value="vWFA_dom_sf"/>
</dbReference>
<gene>
    <name evidence="2" type="ordered locus">AMED_5848</name>
</gene>
<dbReference type="PATRIC" id="fig|749927.5.peg.6085"/>
<dbReference type="Gene3D" id="2.60.40.3670">
    <property type="match status" value="1"/>
</dbReference>
<dbReference type="PANTHER" id="PTHR45737">
    <property type="entry name" value="VON WILLEBRAND FACTOR A DOMAIN-CONTAINING PROTEIN 5A"/>
    <property type="match status" value="1"/>
</dbReference>
<dbReference type="CDD" id="cd00198">
    <property type="entry name" value="vWFA"/>
    <property type="match status" value="1"/>
</dbReference>
<dbReference type="eggNOG" id="COG2304">
    <property type="taxonomic scope" value="Bacteria"/>
</dbReference>
<evidence type="ECO:0000313" key="2">
    <source>
        <dbReference type="EMBL" id="ADJ47593.1"/>
    </source>
</evidence>
<evidence type="ECO:0000313" key="3">
    <source>
        <dbReference type="Proteomes" id="UP000000328"/>
    </source>
</evidence>
<evidence type="ECO:0000259" key="1">
    <source>
        <dbReference type="SMART" id="SM00327"/>
    </source>
</evidence>
<dbReference type="GeneID" id="92873515"/>
<dbReference type="PANTHER" id="PTHR45737:SF6">
    <property type="entry name" value="VON WILLEBRAND FACTOR A DOMAIN-CONTAINING PROTEIN 5A"/>
    <property type="match status" value="1"/>
</dbReference>
<organism evidence="2 3">
    <name type="scientific">Amycolatopsis mediterranei (strain U-32)</name>
    <dbReference type="NCBI Taxonomy" id="749927"/>
    <lineage>
        <taxon>Bacteria</taxon>
        <taxon>Bacillati</taxon>
        <taxon>Actinomycetota</taxon>
        <taxon>Actinomycetes</taxon>
        <taxon>Pseudonocardiales</taxon>
        <taxon>Pseudonocardiaceae</taxon>
        <taxon>Amycolatopsis</taxon>
    </lineage>
</organism>
<dbReference type="Gene3D" id="3.40.50.410">
    <property type="entry name" value="von Willebrand factor, type A domain"/>
    <property type="match status" value="1"/>
</dbReference>
<sequence length="476" mass="51207">MPDRDRPSFTLQLNQNKYLAPSDDRMDVVLTVRVGDAGVPAAGLPPTAELLLVDCSSSMDWPPTKIEAARHACRAAIGSLRDGVLFGVVECTSRARLVYPAEPPLAVAGERTRREAKAAASGLIAGGGTAMSTWLDLARDLFGKTPAVIRHAVLLTDGKNESDHRGALDAALERCRGEFACDARGIGDDWEPRDLQRIAAALRGSADAVLEDAELAGDFRRLVERAMGRTVPDLRLRLTTLPYSRLRFVKQVFPTEVELTQQCRSTGGRVLELPTGAWGDELREYHLCLDVEAGELTRYEDRLLGTVTLFAGADEPVGEQLAVVGYLTDDLALSSVPDDNVARVTGQAELGRAVRAGWDAFERDDREAAAREWGTAVRLATELGNAEILKRLGRLIDLHEDGTVAIKDGVRPRDGFSLVLGSTISTYTAPAEPAVAVPPEAAGAPRECVHCGQKVRPTAEWCGHCGEPPFEAGASS</sequence>
<name>A0A0H3DC03_AMYMU</name>
<dbReference type="InterPro" id="IPR002035">
    <property type="entry name" value="VWF_A"/>
</dbReference>
<dbReference type="OrthoDB" id="568872at2"/>
<accession>A0A0H3DC03</accession>
<dbReference type="SMART" id="SM00327">
    <property type="entry name" value="VWA"/>
    <property type="match status" value="1"/>
</dbReference>